<gene>
    <name evidence="3" type="ORF">KK1_019843</name>
</gene>
<dbReference type="InterPro" id="IPR017451">
    <property type="entry name" value="F-box-assoc_interact_dom"/>
</dbReference>
<evidence type="ECO:0000259" key="1">
    <source>
        <dbReference type="Pfam" id="PF00646"/>
    </source>
</evidence>
<protein>
    <recommendedName>
        <fullName evidence="5">F-box domain-containing protein</fullName>
    </recommendedName>
</protein>
<organism evidence="3 4">
    <name type="scientific">Cajanus cajan</name>
    <name type="common">Pigeon pea</name>
    <name type="synonym">Cajanus indicus</name>
    <dbReference type="NCBI Taxonomy" id="3821"/>
    <lineage>
        <taxon>Eukaryota</taxon>
        <taxon>Viridiplantae</taxon>
        <taxon>Streptophyta</taxon>
        <taxon>Embryophyta</taxon>
        <taxon>Tracheophyta</taxon>
        <taxon>Spermatophyta</taxon>
        <taxon>Magnoliopsida</taxon>
        <taxon>eudicotyledons</taxon>
        <taxon>Gunneridae</taxon>
        <taxon>Pentapetalae</taxon>
        <taxon>rosids</taxon>
        <taxon>fabids</taxon>
        <taxon>Fabales</taxon>
        <taxon>Fabaceae</taxon>
        <taxon>Papilionoideae</taxon>
        <taxon>50 kb inversion clade</taxon>
        <taxon>NPAAA clade</taxon>
        <taxon>indigoferoid/millettioid clade</taxon>
        <taxon>Phaseoleae</taxon>
        <taxon>Cajanus</taxon>
    </lineage>
</organism>
<dbReference type="PANTHER" id="PTHR31672:SF13">
    <property type="entry name" value="F-BOX PROTEIN CPR30-LIKE"/>
    <property type="match status" value="1"/>
</dbReference>
<reference evidence="3 4" key="1">
    <citation type="journal article" date="2012" name="Nat. Biotechnol.">
        <title>Draft genome sequence of pigeonpea (Cajanus cajan), an orphan legume crop of resource-poor farmers.</title>
        <authorList>
            <person name="Varshney R.K."/>
            <person name="Chen W."/>
            <person name="Li Y."/>
            <person name="Bharti A.K."/>
            <person name="Saxena R.K."/>
            <person name="Schlueter J.A."/>
            <person name="Donoghue M.T."/>
            <person name="Azam S."/>
            <person name="Fan G."/>
            <person name="Whaley A.M."/>
            <person name="Farmer A.D."/>
            <person name="Sheridan J."/>
            <person name="Iwata A."/>
            <person name="Tuteja R."/>
            <person name="Penmetsa R.V."/>
            <person name="Wu W."/>
            <person name="Upadhyaya H.D."/>
            <person name="Yang S.P."/>
            <person name="Shah T."/>
            <person name="Saxena K.B."/>
            <person name="Michael T."/>
            <person name="McCombie W.R."/>
            <person name="Yang B."/>
            <person name="Zhang G."/>
            <person name="Yang H."/>
            <person name="Wang J."/>
            <person name="Spillane C."/>
            <person name="Cook D.R."/>
            <person name="May G.D."/>
            <person name="Xu X."/>
            <person name="Jackson S.A."/>
        </authorList>
    </citation>
    <scope>NUCLEOTIDE SEQUENCE [LARGE SCALE GENOMIC DNA]</scope>
    <source>
        <strain evidence="4">cv. Asha</strain>
    </source>
</reference>
<keyword evidence="4" id="KW-1185">Reference proteome</keyword>
<dbReference type="PANTHER" id="PTHR31672">
    <property type="entry name" value="BNACNNG10540D PROTEIN"/>
    <property type="match status" value="1"/>
</dbReference>
<evidence type="ECO:0000259" key="2">
    <source>
        <dbReference type="Pfam" id="PF08268"/>
    </source>
</evidence>
<dbReference type="InterPro" id="IPR013187">
    <property type="entry name" value="F-box-assoc_dom_typ3"/>
</dbReference>
<evidence type="ECO:0008006" key="5">
    <source>
        <dbReference type="Google" id="ProtNLM"/>
    </source>
</evidence>
<name>A0A151U8X2_CAJCA</name>
<dbReference type="Pfam" id="PF08268">
    <property type="entry name" value="FBA_3"/>
    <property type="match status" value="1"/>
</dbReference>
<dbReference type="AlphaFoldDB" id="A0A151U8X2"/>
<sequence length="387" mass="44821">MALGPDQAFEIFSHFPATTIFKFRHLSKSFSNLVEETYFVKKQIHNSLEKDNTCFFLQHETSQKYNNRVKFYPLPGKQSSSNVFRDVLEFLSYSSKVLASTKGLIICRTTSKIPTELFICNPATKCWLPIPSPVQLQENPDIDLIILLLECYNDSDDYMVLHFENPTDWFTSNYACKILKPEEGIWKPMEKSFFAGRRSVKFNMPVHQNGIIHFISDCFPYLTRRSPYFEPYIMSYNLHNGTSKMLKLPQNARKVSYDVNCDMGIFNWGKVSTGDSSICLVRLKGSTFKVWILKDYGSNRWMRILKVRIEDMGLREECPKIKGFTVMNDALLIFATEKRIHSCGLTNKNYMKIEKICEHECKSNVCFTPFLDTLRPCGPEATTLHLP</sequence>
<accession>A0A151U8X2</accession>
<dbReference type="InterPro" id="IPR001810">
    <property type="entry name" value="F-box_dom"/>
</dbReference>
<dbReference type="Gramene" id="C.cajan_19285.t">
    <property type="protein sequence ID" value="C.cajan_19285.t.cds1"/>
    <property type="gene ID" value="C.cajan_19285"/>
</dbReference>
<dbReference type="InterPro" id="IPR050796">
    <property type="entry name" value="SCF_F-box_component"/>
</dbReference>
<evidence type="ECO:0000313" key="3">
    <source>
        <dbReference type="EMBL" id="KYP75651.1"/>
    </source>
</evidence>
<dbReference type="NCBIfam" id="TIGR01640">
    <property type="entry name" value="F_box_assoc_1"/>
    <property type="match status" value="1"/>
</dbReference>
<dbReference type="OMA" id="PHYPYEC"/>
<evidence type="ECO:0000313" key="4">
    <source>
        <dbReference type="Proteomes" id="UP000075243"/>
    </source>
</evidence>
<dbReference type="EMBL" id="CM003603">
    <property type="protein sequence ID" value="KYP75651.1"/>
    <property type="molecule type" value="Genomic_DNA"/>
</dbReference>
<dbReference type="Pfam" id="PF00646">
    <property type="entry name" value="F-box"/>
    <property type="match status" value="1"/>
</dbReference>
<dbReference type="Proteomes" id="UP000075243">
    <property type="component" value="Chromosome 1"/>
</dbReference>
<feature type="domain" description="F-box associated beta-propeller type 3" evidence="2">
    <location>
        <begin position="52"/>
        <end position="305"/>
    </location>
</feature>
<proteinExistence type="predicted"/>
<feature type="domain" description="F-box" evidence="1">
    <location>
        <begin position="10"/>
        <end position="39"/>
    </location>
</feature>